<feature type="transmembrane region" description="Helical" evidence="1">
    <location>
        <begin position="46"/>
        <end position="67"/>
    </location>
</feature>
<protein>
    <submittedName>
        <fullName evidence="2">Uncharacterized protein</fullName>
    </submittedName>
</protein>
<keyword evidence="3" id="KW-1185">Reference proteome</keyword>
<comment type="caution">
    <text evidence="2">The sequence shown here is derived from an EMBL/GenBank/DDBJ whole genome shotgun (WGS) entry which is preliminary data.</text>
</comment>
<gene>
    <name evidence="2" type="ORF">GCM10022377_10240</name>
</gene>
<proteinExistence type="predicted"/>
<accession>A0ABP7D0X5</accession>
<name>A0ABP7D0X5_9MICC</name>
<evidence type="ECO:0000313" key="3">
    <source>
        <dbReference type="Proteomes" id="UP001501536"/>
    </source>
</evidence>
<sequence length="102" mass="10512">MTFASSVNFTERSATGPPINWGERAYTWRMTIKNENKAKVAVPGDFLIGIGGALATICVLIAIFVAFSGGTAGTVLGGVVPGLLLVVVGYLKKIAVAVSADL</sequence>
<dbReference type="Proteomes" id="UP001501536">
    <property type="component" value="Unassembled WGS sequence"/>
</dbReference>
<keyword evidence="1" id="KW-0472">Membrane</keyword>
<evidence type="ECO:0000256" key="1">
    <source>
        <dbReference type="SAM" id="Phobius"/>
    </source>
</evidence>
<evidence type="ECO:0000313" key="2">
    <source>
        <dbReference type="EMBL" id="GAA3699174.1"/>
    </source>
</evidence>
<reference evidence="3" key="1">
    <citation type="journal article" date="2019" name="Int. J. Syst. Evol. Microbiol.">
        <title>The Global Catalogue of Microorganisms (GCM) 10K type strain sequencing project: providing services to taxonomists for standard genome sequencing and annotation.</title>
        <authorList>
            <consortium name="The Broad Institute Genomics Platform"/>
            <consortium name="The Broad Institute Genome Sequencing Center for Infectious Disease"/>
            <person name="Wu L."/>
            <person name="Ma J."/>
        </authorList>
    </citation>
    <scope>NUCLEOTIDE SEQUENCE [LARGE SCALE GENOMIC DNA]</scope>
    <source>
        <strain evidence="3">JCM 16961</strain>
    </source>
</reference>
<keyword evidence="1" id="KW-1133">Transmembrane helix</keyword>
<organism evidence="2 3">
    <name type="scientific">Zhihengliuella alba</name>
    <dbReference type="NCBI Taxonomy" id="547018"/>
    <lineage>
        <taxon>Bacteria</taxon>
        <taxon>Bacillati</taxon>
        <taxon>Actinomycetota</taxon>
        <taxon>Actinomycetes</taxon>
        <taxon>Micrococcales</taxon>
        <taxon>Micrococcaceae</taxon>
        <taxon>Zhihengliuella</taxon>
    </lineage>
</organism>
<feature type="transmembrane region" description="Helical" evidence="1">
    <location>
        <begin position="73"/>
        <end position="91"/>
    </location>
</feature>
<keyword evidence="1" id="KW-0812">Transmembrane</keyword>
<dbReference type="EMBL" id="BAABCJ010000001">
    <property type="protein sequence ID" value="GAA3699174.1"/>
    <property type="molecule type" value="Genomic_DNA"/>
</dbReference>